<dbReference type="PANTHER" id="PTHR11014:SF63">
    <property type="entry name" value="METALLOPEPTIDASE, PUTATIVE (AFU_ORTHOLOGUE AFUA_6G09600)-RELATED"/>
    <property type="match status" value="1"/>
</dbReference>
<dbReference type="InterPro" id="IPR011650">
    <property type="entry name" value="Peptidase_M20_dimer"/>
</dbReference>
<dbReference type="FunFam" id="3.30.70.360:FF:000001">
    <property type="entry name" value="N-acetyldiaminopimelate deacetylase"/>
    <property type="match status" value="1"/>
</dbReference>
<dbReference type="Pfam" id="PF07687">
    <property type="entry name" value="M20_dimer"/>
    <property type="match status" value="1"/>
</dbReference>
<dbReference type="NCBIfam" id="TIGR01891">
    <property type="entry name" value="amidohydrolases"/>
    <property type="match status" value="1"/>
</dbReference>
<keyword evidence="5" id="KW-1185">Reference proteome</keyword>
<gene>
    <name evidence="4" type="ORF">ALPR1_01275</name>
</gene>
<feature type="binding site" evidence="2">
    <location>
        <position position="141"/>
    </location>
    <ligand>
        <name>Mn(2+)</name>
        <dbReference type="ChEBI" id="CHEBI:29035"/>
        <label>2</label>
    </ligand>
</feature>
<evidence type="ECO:0000256" key="2">
    <source>
        <dbReference type="PIRSR" id="PIRSR005962-1"/>
    </source>
</evidence>
<feature type="binding site" evidence="2">
    <location>
        <position position="105"/>
    </location>
    <ligand>
        <name>Mn(2+)</name>
        <dbReference type="ChEBI" id="CHEBI:29035"/>
        <label>2</label>
    </ligand>
</feature>
<feature type="binding site" evidence="2">
    <location>
        <position position="107"/>
    </location>
    <ligand>
        <name>Mn(2+)</name>
        <dbReference type="ChEBI" id="CHEBI:29035"/>
        <label>2</label>
    </ligand>
</feature>
<dbReference type="InterPro" id="IPR017439">
    <property type="entry name" value="Amidohydrolase"/>
</dbReference>
<accession>A3HUK8</accession>
<dbReference type="Gene3D" id="3.40.630.10">
    <property type="entry name" value="Zn peptidases"/>
    <property type="match status" value="1"/>
</dbReference>
<evidence type="ECO:0000313" key="4">
    <source>
        <dbReference type="EMBL" id="EAZ81830.1"/>
    </source>
</evidence>
<sequence length="396" mass="43339">MLKDKIKSLAKAYKEEVIGNRRHLHANPELSYSEFKTAAFVKEKLQSMGITEIEQKANTGWAALIKGKNPDKKVVALRADMDALPIIEANDVPYKSQNEGVMHACGHDAHTASLLGAAKILNEVKEDFEGTIKLIFQPGEEVVPGGASLMIKDKVLENPKPAGIIGQHVMPFIDAGKVGFRKGIYMASADEIYVTVKGKGGHGAMPETLIDPVLIASHMIVALQQVVSRAASPKIPSVLSFGKVEALGATNVIPNEVKIQGTFRTLNEEWRAKAHEKMLQIAHGIVEGMGGKLDFEIRKGYPFLQNDPELTDRSQNAAIEYLGKENVLDLDIWMAAEDFAYYSQEINGCFYRLGTRNESKGITSGVHTPTFDIDEESLEIGSGLMAWLAVSELHNS</sequence>
<proteinExistence type="predicted"/>
<feature type="binding site" evidence="2">
    <location>
        <position position="367"/>
    </location>
    <ligand>
        <name>Mn(2+)</name>
        <dbReference type="ChEBI" id="CHEBI:29035"/>
        <label>2</label>
    </ligand>
</feature>
<dbReference type="PANTHER" id="PTHR11014">
    <property type="entry name" value="PEPTIDASE M20 FAMILY MEMBER"/>
    <property type="match status" value="1"/>
</dbReference>
<keyword evidence="1" id="KW-0378">Hydrolase</keyword>
<dbReference type="InterPro" id="IPR002933">
    <property type="entry name" value="Peptidase_M20"/>
</dbReference>
<dbReference type="GO" id="GO:0050118">
    <property type="term" value="F:N-acetyldiaminopimelate deacetylase activity"/>
    <property type="evidence" value="ECO:0007669"/>
    <property type="project" value="UniProtKB-ARBA"/>
</dbReference>
<dbReference type="SUPFAM" id="SSF55031">
    <property type="entry name" value="Bacterial exopeptidase dimerisation domain"/>
    <property type="match status" value="1"/>
</dbReference>
<keyword evidence="2" id="KW-0464">Manganese</keyword>
<feature type="binding site" evidence="2">
    <location>
        <position position="168"/>
    </location>
    <ligand>
        <name>Mn(2+)</name>
        <dbReference type="ChEBI" id="CHEBI:29035"/>
        <label>2</label>
    </ligand>
</feature>
<name>A3HUK8_9BACT</name>
<comment type="cofactor">
    <cofactor evidence="2">
        <name>Mn(2+)</name>
        <dbReference type="ChEBI" id="CHEBI:29035"/>
    </cofactor>
    <text evidence="2">The Mn(2+) ion enhances activity.</text>
</comment>
<dbReference type="eggNOG" id="COG1473">
    <property type="taxonomic scope" value="Bacteria"/>
</dbReference>
<evidence type="ECO:0000259" key="3">
    <source>
        <dbReference type="Pfam" id="PF07687"/>
    </source>
</evidence>
<dbReference type="SUPFAM" id="SSF53187">
    <property type="entry name" value="Zn-dependent exopeptidases"/>
    <property type="match status" value="1"/>
</dbReference>
<dbReference type="OrthoDB" id="9776731at2"/>
<feature type="domain" description="Peptidase M20 dimerisation" evidence="3">
    <location>
        <begin position="193"/>
        <end position="281"/>
    </location>
</feature>
<organism evidence="4 5">
    <name type="scientific">Algoriphagus machipongonensis</name>
    <dbReference type="NCBI Taxonomy" id="388413"/>
    <lineage>
        <taxon>Bacteria</taxon>
        <taxon>Pseudomonadati</taxon>
        <taxon>Bacteroidota</taxon>
        <taxon>Cytophagia</taxon>
        <taxon>Cytophagales</taxon>
        <taxon>Cyclobacteriaceae</taxon>
        <taxon>Algoriphagus</taxon>
    </lineage>
</organism>
<evidence type="ECO:0000256" key="1">
    <source>
        <dbReference type="ARBA" id="ARBA00022801"/>
    </source>
</evidence>
<dbReference type="PIRSF" id="PIRSF005962">
    <property type="entry name" value="Pept_M20D_amidohydro"/>
    <property type="match status" value="1"/>
</dbReference>
<dbReference type="Proteomes" id="UP000003919">
    <property type="component" value="Unassembled WGS sequence"/>
</dbReference>
<protein>
    <submittedName>
        <fullName evidence="4">Peptidase, M20D family</fullName>
    </submittedName>
</protein>
<dbReference type="Pfam" id="PF01546">
    <property type="entry name" value="Peptidase_M20"/>
    <property type="match status" value="1"/>
</dbReference>
<dbReference type="HOGENOM" id="CLU_023257_0_1_10"/>
<dbReference type="STRING" id="388413.ALPR1_01275"/>
<dbReference type="CDD" id="cd03886">
    <property type="entry name" value="M20_Acy1"/>
    <property type="match status" value="1"/>
</dbReference>
<evidence type="ECO:0000313" key="5">
    <source>
        <dbReference type="Proteomes" id="UP000003919"/>
    </source>
</evidence>
<dbReference type="GO" id="GO:0046872">
    <property type="term" value="F:metal ion binding"/>
    <property type="evidence" value="ECO:0007669"/>
    <property type="project" value="UniProtKB-KW"/>
</dbReference>
<keyword evidence="2" id="KW-0479">Metal-binding</keyword>
<dbReference type="Gene3D" id="3.30.70.360">
    <property type="match status" value="1"/>
</dbReference>
<reference evidence="4 5" key="1">
    <citation type="journal article" date="2011" name="J. Bacteriol.">
        <title>Complete genome sequence of Algoriphagus sp. PR1, bacterial prey of a colony-forming choanoflagellate.</title>
        <authorList>
            <person name="Alegado R.A."/>
            <person name="Ferriera S."/>
            <person name="Nusbaum C."/>
            <person name="Young S.K."/>
            <person name="Zeng Q."/>
            <person name="Imamovic A."/>
            <person name="Fairclough S.R."/>
            <person name="King N."/>
        </authorList>
    </citation>
    <scope>NUCLEOTIDE SEQUENCE [LARGE SCALE GENOMIC DNA]</scope>
    <source>
        <strain evidence="4 5">PR1</strain>
    </source>
</reference>
<dbReference type="InterPro" id="IPR036264">
    <property type="entry name" value="Bact_exopeptidase_dim_dom"/>
</dbReference>
<dbReference type="GO" id="GO:0019877">
    <property type="term" value="P:diaminopimelate biosynthetic process"/>
    <property type="evidence" value="ECO:0007669"/>
    <property type="project" value="UniProtKB-ARBA"/>
</dbReference>
<dbReference type="RefSeq" id="WP_008197855.1">
    <property type="nucleotide sequence ID" value="NZ_CM001023.1"/>
</dbReference>
<dbReference type="EMBL" id="AAXU02000001">
    <property type="protein sequence ID" value="EAZ81830.1"/>
    <property type="molecule type" value="Genomic_DNA"/>
</dbReference>
<dbReference type="AlphaFoldDB" id="A3HUK8"/>
<comment type="caution">
    <text evidence="4">The sequence shown here is derived from an EMBL/GenBank/DDBJ whole genome shotgun (WGS) entry which is preliminary data.</text>
</comment>